<comment type="caution">
    <text evidence="1">The sequence shown here is derived from an EMBL/GenBank/DDBJ whole genome shotgun (WGS) entry which is preliminary data.</text>
</comment>
<accession>A0A3M7SBZ7</accession>
<protein>
    <submittedName>
        <fullName evidence="1">Uncharacterized protein</fullName>
    </submittedName>
</protein>
<sequence>MCELKNICNLKNFLNHIKPKSSGSSLLKLFPPDPLPCPPPAELPSPGNLKLPPNPLLCCKV</sequence>
<proteinExistence type="predicted"/>
<organism evidence="1 2">
    <name type="scientific">Brachionus plicatilis</name>
    <name type="common">Marine rotifer</name>
    <name type="synonym">Brachionus muelleri</name>
    <dbReference type="NCBI Taxonomy" id="10195"/>
    <lineage>
        <taxon>Eukaryota</taxon>
        <taxon>Metazoa</taxon>
        <taxon>Spiralia</taxon>
        <taxon>Gnathifera</taxon>
        <taxon>Rotifera</taxon>
        <taxon>Eurotatoria</taxon>
        <taxon>Monogononta</taxon>
        <taxon>Pseudotrocha</taxon>
        <taxon>Ploima</taxon>
        <taxon>Brachionidae</taxon>
        <taxon>Brachionus</taxon>
    </lineage>
</organism>
<reference evidence="1 2" key="1">
    <citation type="journal article" date="2018" name="Sci. Rep.">
        <title>Genomic signatures of local adaptation to the degree of environmental predictability in rotifers.</title>
        <authorList>
            <person name="Franch-Gras L."/>
            <person name="Hahn C."/>
            <person name="Garcia-Roger E.M."/>
            <person name="Carmona M.J."/>
            <person name="Serra M."/>
            <person name="Gomez A."/>
        </authorList>
    </citation>
    <scope>NUCLEOTIDE SEQUENCE [LARGE SCALE GENOMIC DNA]</scope>
    <source>
        <strain evidence="1">HYR1</strain>
    </source>
</reference>
<gene>
    <name evidence="1" type="ORF">BpHYR1_024708</name>
</gene>
<dbReference type="AlphaFoldDB" id="A0A3M7SBZ7"/>
<dbReference type="Proteomes" id="UP000276133">
    <property type="component" value="Unassembled WGS sequence"/>
</dbReference>
<evidence type="ECO:0000313" key="1">
    <source>
        <dbReference type="EMBL" id="RNA33078.1"/>
    </source>
</evidence>
<keyword evidence="2" id="KW-1185">Reference proteome</keyword>
<name>A0A3M7SBZ7_BRAPC</name>
<evidence type="ECO:0000313" key="2">
    <source>
        <dbReference type="Proteomes" id="UP000276133"/>
    </source>
</evidence>
<dbReference type="EMBL" id="REGN01001705">
    <property type="protein sequence ID" value="RNA33078.1"/>
    <property type="molecule type" value="Genomic_DNA"/>
</dbReference>